<dbReference type="RefSeq" id="WP_346783422.1">
    <property type="nucleotide sequence ID" value="NZ_JBDLBR010000001.1"/>
</dbReference>
<evidence type="ECO:0000313" key="1">
    <source>
        <dbReference type="EMBL" id="MEN7535966.1"/>
    </source>
</evidence>
<name>A0ABV0CV00_9SPHN</name>
<organism evidence="1 2">
    <name type="scientific">Aurantiacibacter flavus</name>
    <dbReference type="NCBI Taxonomy" id="3145232"/>
    <lineage>
        <taxon>Bacteria</taxon>
        <taxon>Pseudomonadati</taxon>
        <taxon>Pseudomonadota</taxon>
        <taxon>Alphaproteobacteria</taxon>
        <taxon>Sphingomonadales</taxon>
        <taxon>Erythrobacteraceae</taxon>
        <taxon>Aurantiacibacter</taxon>
    </lineage>
</organism>
<protein>
    <submittedName>
        <fullName evidence="1">Uncharacterized protein</fullName>
    </submittedName>
</protein>
<reference evidence="1 2" key="1">
    <citation type="submission" date="2024-05" db="EMBL/GenBank/DDBJ databases">
        <authorList>
            <person name="Park S."/>
        </authorList>
    </citation>
    <scope>NUCLEOTIDE SEQUENCE [LARGE SCALE GENOMIC DNA]</scope>
    <source>
        <strain evidence="1 2">DGU5</strain>
    </source>
</reference>
<dbReference type="EMBL" id="JBDLBR010000001">
    <property type="protein sequence ID" value="MEN7535966.1"/>
    <property type="molecule type" value="Genomic_DNA"/>
</dbReference>
<comment type="caution">
    <text evidence="1">The sequence shown here is derived from an EMBL/GenBank/DDBJ whole genome shotgun (WGS) entry which is preliminary data.</text>
</comment>
<proteinExistence type="predicted"/>
<sequence>MSIRFAAPQLSRKRLLESQIQRLQQQAANDNRASSAESDAVIRRALELFGQHGLGAAKVARDAAERAAMRGDAEGFAAWHEVCANLDRRLARGLDQYLPQTS</sequence>
<keyword evidence="2" id="KW-1185">Reference proteome</keyword>
<gene>
    <name evidence="1" type="ORF">ABDJ38_02115</name>
</gene>
<evidence type="ECO:0000313" key="2">
    <source>
        <dbReference type="Proteomes" id="UP001484535"/>
    </source>
</evidence>
<accession>A0ABV0CV00</accession>
<dbReference type="Proteomes" id="UP001484535">
    <property type="component" value="Unassembled WGS sequence"/>
</dbReference>